<keyword evidence="6" id="KW-0328">Glycosyltransferase</keyword>
<evidence type="ECO:0000256" key="8">
    <source>
        <dbReference type="ARBA" id="ARBA00022801"/>
    </source>
</evidence>
<evidence type="ECO:0000256" key="2">
    <source>
        <dbReference type="ARBA" id="ARBA00007090"/>
    </source>
</evidence>
<evidence type="ECO:0000256" key="9">
    <source>
        <dbReference type="ARBA" id="ARBA00023268"/>
    </source>
</evidence>
<dbReference type="InterPro" id="IPR023346">
    <property type="entry name" value="Lysozyme-like_dom_sf"/>
</dbReference>
<dbReference type="PANTHER" id="PTHR32282">
    <property type="entry name" value="BINDING PROTEIN TRANSPEPTIDASE, PUTATIVE-RELATED"/>
    <property type="match status" value="1"/>
</dbReference>
<comment type="similarity">
    <text evidence="2">In the C-terminal section; belongs to the transpeptidase family.</text>
</comment>
<dbReference type="InterPro" id="IPR012338">
    <property type="entry name" value="Beta-lactam/transpept-like"/>
</dbReference>
<dbReference type="GO" id="GO:0006508">
    <property type="term" value="P:proteolysis"/>
    <property type="evidence" value="ECO:0007669"/>
    <property type="project" value="UniProtKB-KW"/>
</dbReference>
<name>A0AAU7NXA6_9GAMM</name>
<keyword evidence="4" id="KW-0121">Carboxypeptidase</keyword>
<gene>
    <name evidence="15" type="ORF">Q9L42_005800</name>
</gene>
<dbReference type="SUPFAM" id="SSF56601">
    <property type="entry name" value="beta-lactamase/transpeptidase-like"/>
    <property type="match status" value="1"/>
</dbReference>
<dbReference type="InterPro" id="IPR036950">
    <property type="entry name" value="PBP_transglycosylase"/>
</dbReference>
<evidence type="ECO:0000256" key="6">
    <source>
        <dbReference type="ARBA" id="ARBA00022676"/>
    </source>
</evidence>
<dbReference type="Gene3D" id="1.10.3810.10">
    <property type="entry name" value="Biosynthetic peptidoglycan transglycosylase-like"/>
    <property type="match status" value="1"/>
</dbReference>
<evidence type="ECO:0000256" key="11">
    <source>
        <dbReference type="ARBA" id="ARBA00049902"/>
    </source>
</evidence>
<evidence type="ECO:0000256" key="7">
    <source>
        <dbReference type="ARBA" id="ARBA00022679"/>
    </source>
</evidence>
<dbReference type="GO" id="GO:0008658">
    <property type="term" value="F:penicillin binding"/>
    <property type="evidence" value="ECO:0007669"/>
    <property type="project" value="InterPro"/>
</dbReference>
<dbReference type="InterPro" id="IPR001460">
    <property type="entry name" value="PCN-bd_Tpept"/>
</dbReference>
<evidence type="ECO:0000259" key="13">
    <source>
        <dbReference type="Pfam" id="PF00912"/>
    </source>
</evidence>
<evidence type="ECO:0000259" key="14">
    <source>
        <dbReference type="Pfam" id="PF06832"/>
    </source>
</evidence>
<dbReference type="Pfam" id="PF06832">
    <property type="entry name" value="BiPBP_C"/>
    <property type="match status" value="1"/>
</dbReference>
<proteinExistence type="inferred from homology"/>
<dbReference type="GO" id="GO:0004180">
    <property type="term" value="F:carboxypeptidase activity"/>
    <property type="evidence" value="ECO:0007669"/>
    <property type="project" value="UniProtKB-KW"/>
</dbReference>
<comment type="catalytic activity">
    <reaction evidence="11">
        <text>[GlcNAc-(1-&gt;4)-Mur2Ac(oyl-L-Ala-gamma-D-Glu-L-Lys-D-Ala-D-Ala)](n)-di-trans,octa-cis-undecaprenyl diphosphate + beta-D-GlcNAc-(1-&gt;4)-Mur2Ac(oyl-L-Ala-gamma-D-Glu-L-Lys-D-Ala-D-Ala)-di-trans,octa-cis-undecaprenyl diphosphate = [GlcNAc-(1-&gt;4)-Mur2Ac(oyl-L-Ala-gamma-D-Glu-L-Lys-D-Ala-D-Ala)](n+1)-di-trans,octa-cis-undecaprenyl diphosphate + di-trans,octa-cis-undecaprenyl diphosphate + H(+)</text>
        <dbReference type="Rhea" id="RHEA:23708"/>
        <dbReference type="Rhea" id="RHEA-COMP:9602"/>
        <dbReference type="Rhea" id="RHEA-COMP:9603"/>
        <dbReference type="ChEBI" id="CHEBI:15378"/>
        <dbReference type="ChEBI" id="CHEBI:58405"/>
        <dbReference type="ChEBI" id="CHEBI:60033"/>
        <dbReference type="ChEBI" id="CHEBI:78435"/>
        <dbReference type="EC" id="2.4.99.28"/>
    </reaction>
</comment>
<keyword evidence="8" id="KW-0378">Hydrolase</keyword>
<dbReference type="Pfam" id="PF00905">
    <property type="entry name" value="Transpeptidase"/>
    <property type="match status" value="1"/>
</dbReference>
<dbReference type="AlphaFoldDB" id="A0AAU7NXA6"/>
<dbReference type="EC" id="2.4.99.28" evidence="10"/>
<dbReference type="GO" id="GO:0008955">
    <property type="term" value="F:peptidoglycan glycosyltransferase activity"/>
    <property type="evidence" value="ECO:0007669"/>
    <property type="project" value="UniProtKB-EC"/>
</dbReference>
<protein>
    <recommendedName>
        <fullName evidence="10">peptidoglycan glycosyltransferase</fullName>
        <ecNumber evidence="10">2.4.99.28</ecNumber>
    </recommendedName>
</protein>
<dbReference type="PANTHER" id="PTHR32282:SF15">
    <property type="entry name" value="PENICILLIN-BINDING PROTEIN 1C"/>
    <property type="match status" value="1"/>
</dbReference>
<dbReference type="RefSeq" id="WP_349432261.1">
    <property type="nucleotide sequence ID" value="NZ_CP157743.1"/>
</dbReference>
<evidence type="ECO:0000256" key="1">
    <source>
        <dbReference type="ARBA" id="ARBA00004752"/>
    </source>
</evidence>
<dbReference type="Pfam" id="PF00912">
    <property type="entry name" value="Transgly"/>
    <property type="match status" value="1"/>
</dbReference>
<keyword evidence="9" id="KW-0511">Multifunctional enzyme</keyword>
<evidence type="ECO:0000313" key="16">
    <source>
        <dbReference type="Proteomes" id="UP001225378"/>
    </source>
</evidence>
<accession>A0AAU7NXA6</accession>
<evidence type="ECO:0000256" key="10">
    <source>
        <dbReference type="ARBA" id="ARBA00044770"/>
    </source>
</evidence>
<comment type="pathway">
    <text evidence="1">Cell wall biogenesis; peptidoglycan biosynthesis.</text>
</comment>
<dbReference type="InterPro" id="IPR050396">
    <property type="entry name" value="Glycosyltr_51/Transpeptidase"/>
</dbReference>
<comment type="similarity">
    <text evidence="3">In the N-terminal section; belongs to the glycosyltransferase 51 family.</text>
</comment>
<dbReference type="SUPFAM" id="SSF53955">
    <property type="entry name" value="Lysozyme-like"/>
    <property type="match status" value="1"/>
</dbReference>
<dbReference type="Proteomes" id="UP001225378">
    <property type="component" value="Chromosome"/>
</dbReference>
<dbReference type="EMBL" id="CP157743">
    <property type="protein sequence ID" value="XBS21637.1"/>
    <property type="molecule type" value="Genomic_DNA"/>
</dbReference>
<feature type="domain" description="Glycosyl transferase family 51" evidence="13">
    <location>
        <begin position="68"/>
        <end position="228"/>
    </location>
</feature>
<evidence type="ECO:0000256" key="4">
    <source>
        <dbReference type="ARBA" id="ARBA00022645"/>
    </source>
</evidence>
<evidence type="ECO:0000259" key="12">
    <source>
        <dbReference type="Pfam" id="PF00905"/>
    </source>
</evidence>
<evidence type="ECO:0000313" key="15">
    <source>
        <dbReference type="EMBL" id="XBS21637.1"/>
    </source>
</evidence>
<dbReference type="InterPro" id="IPR001264">
    <property type="entry name" value="Glyco_trans_51"/>
</dbReference>
<feature type="domain" description="Penicillin-binding C-terminal" evidence="14">
    <location>
        <begin position="635"/>
        <end position="705"/>
    </location>
</feature>
<keyword evidence="5" id="KW-0645">Protease</keyword>
<organism evidence="15 16">
    <name type="scientific">Methylomarinum roseum</name>
    <dbReference type="NCBI Taxonomy" id="3067653"/>
    <lineage>
        <taxon>Bacteria</taxon>
        <taxon>Pseudomonadati</taxon>
        <taxon>Pseudomonadota</taxon>
        <taxon>Gammaproteobacteria</taxon>
        <taxon>Methylococcales</taxon>
        <taxon>Methylococcaceae</taxon>
        <taxon>Methylomarinum</taxon>
    </lineage>
</organism>
<evidence type="ECO:0000256" key="5">
    <source>
        <dbReference type="ARBA" id="ARBA00022670"/>
    </source>
</evidence>
<evidence type="ECO:0000256" key="3">
    <source>
        <dbReference type="ARBA" id="ARBA00007739"/>
    </source>
</evidence>
<dbReference type="KEGG" id="mech:Q9L42_005800"/>
<keyword evidence="7" id="KW-0808">Transferase</keyword>
<dbReference type="Gene3D" id="3.40.710.10">
    <property type="entry name" value="DD-peptidase/beta-lactamase superfamily"/>
    <property type="match status" value="1"/>
</dbReference>
<dbReference type="GO" id="GO:0009252">
    <property type="term" value="P:peptidoglycan biosynthetic process"/>
    <property type="evidence" value="ECO:0007669"/>
    <property type="project" value="TreeGrafter"/>
</dbReference>
<dbReference type="InterPro" id="IPR009647">
    <property type="entry name" value="PBP_C"/>
</dbReference>
<sequence length="725" mass="81727">MNKKGRWHGSLLYRYFAAALLTFAGLAAVTAHALLPIPATLTKILAEADKMQLLDRHRQPLSITYQNRWNVHDLTPLHRIPAFLRLALIKAEDQRFYRHAGIDWLARLHALYQNMINLRTVRGASTLSEQVVKMLHPRPRTVWSRWLEGWEARQLERSVGKRQILWFYLNQAPYAAKRRGVKQAARYYFDRDLETLSKKEMLALAVLVRAPSRLDIYKKTAALEQAIQRLGAHLLPPDEMATLAREPFALKKPALAVQASHFVRHVLRNYDGDEKKLVTTLDGVLQQKLQGLLDQRMTILSEHHVDNAALLVVDHRRSEILAWVVAGAGNRQQPAAMIDGVTTLRQPGSALKPFLYAMALEKGWTAAAIIDDAPLAESVGYGLHEYQNYSRVFYGPVSLREALGNSLNIPALRTIQYVGVQRYLTRLRQLGFADLTRHPEVYGDGLALGNAEVSLLQLVQGFSTLANRGVSRPLQFEKNKAEAGKRLFSSAVASLVGNILSDPEARRLEFGSASVLNLPQQTAIKTGTSSDFRDSWAVGFNDRYTVGVWMGNLNNRPTDGLTGARGPGLLLRSVFSRVNQQRQTQPLYLSPQLIRKTVCRTTGQPVATHSACQSLREEYFLPTKQAASKAEKIQPLPIRFRQPSPGLHLAIDPRIPAAKQRFEFILQGINPDDRVEWRIDGRAVAKTVGGRHLWTLRRGRHRVSATIWRHGEKLLQTEPVDYRVN</sequence>
<reference evidence="15 16" key="1">
    <citation type="journal article" date="2024" name="Microbiology">
        <title>Methylomarinum rosea sp. nov., a novel halophilic methanotrophic bacterium from the hypersaline Lake Elton.</title>
        <authorList>
            <person name="Suleimanov R.Z."/>
            <person name="Oshkin I.Y."/>
            <person name="Danilova O.V."/>
            <person name="Suzina N.E."/>
            <person name="Dedysh S.N."/>
        </authorList>
    </citation>
    <scope>NUCLEOTIDE SEQUENCE [LARGE SCALE GENOMIC DNA]</scope>
    <source>
        <strain evidence="15 16">Ch1-1</strain>
    </source>
</reference>
<feature type="domain" description="Penicillin-binding protein transpeptidase" evidence="12">
    <location>
        <begin position="310"/>
        <end position="541"/>
    </location>
</feature>
<keyword evidence="16" id="KW-1185">Reference proteome</keyword>
<dbReference type="GO" id="GO:0030288">
    <property type="term" value="C:outer membrane-bounded periplasmic space"/>
    <property type="evidence" value="ECO:0007669"/>
    <property type="project" value="TreeGrafter"/>
</dbReference>